<dbReference type="InterPro" id="IPR003960">
    <property type="entry name" value="ATPase_AAA_CS"/>
</dbReference>
<dbReference type="SUPFAM" id="SSF116846">
    <property type="entry name" value="MIT domain"/>
    <property type="match status" value="1"/>
</dbReference>
<dbReference type="Pfam" id="PF00004">
    <property type="entry name" value="AAA"/>
    <property type="match status" value="1"/>
</dbReference>
<comment type="similarity">
    <text evidence="6">Belongs to the AAA ATPase family.</text>
</comment>
<dbReference type="GO" id="GO:0016020">
    <property type="term" value="C:membrane"/>
    <property type="evidence" value="ECO:0007669"/>
    <property type="project" value="UniProtKB-SubCell"/>
</dbReference>
<dbReference type="Gene3D" id="3.40.50.300">
    <property type="entry name" value="P-loop containing nucleotide triphosphate hydrolases"/>
    <property type="match status" value="1"/>
</dbReference>
<dbReference type="InterPro" id="IPR003959">
    <property type="entry name" value="ATPase_AAA_core"/>
</dbReference>
<dbReference type="InterPro" id="IPR015415">
    <property type="entry name" value="Spast_Vps4_C"/>
</dbReference>
<feature type="domain" description="AAA+ ATPase" evidence="8">
    <location>
        <begin position="143"/>
        <end position="278"/>
    </location>
</feature>
<dbReference type="InterPro" id="IPR027417">
    <property type="entry name" value="P-loop_NTPase"/>
</dbReference>
<name>A0A7S2W3J8_9STRA</name>
<evidence type="ECO:0008006" key="11">
    <source>
        <dbReference type="Google" id="ProtNLM"/>
    </source>
</evidence>
<dbReference type="AlphaFoldDB" id="A0A7S2W3J8"/>
<dbReference type="PANTHER" id="PTHR23074">
    <property type="entry name" value="AAA DOMAIN-CONTAINING"/>
    <property type="match status" value="1"/>
</dbReference>
<feature type="domain" description="MIT" evidence="9">
    <location>
        <begin position="8"/>
        <end position="83"/>
    </location>
</feature>
<keyword evidence="5" id="KW-0472">Membrane</keyword>
<comment type="subcellular location">
    <subcellularLocation>
        <location evidence="1">Membrane</location>
    </subcellularLocation>
</comment>
<dbReference type="SMART" id="SM00382">
    <property type="entry name" value="AAA"/>
    <property type="match status" value="1"/>
</dbReference>
<dbReference type="InterPro" id="IPR003593">
    <property type="entry name" value="AAA+_ATPase"/>
</dbReference>
<dbReference type="InterPro" id="IPR050304">
    <property type="entry name" value="MT-severing_AAA_ATPase"/>
</dbReference>
<dbReference type="SUPFAM" id="SSF52540">
    <property type="entry name" value="P-loop containing nucleoside triphosphate hydrolases"/>
    <property type="match status" value="1"/>
</dbReference>
<dbReference type="Gene3D" id="1.10.8.60">
    <property type="match status" value="1"/>
</dbReference>
<protein>
    <recommendedName>
        <fullName evidence="11">Vesicle-fusing ATPase</fullName>
    </recommendedName>
</protein>
<dbReference type="Pfam" id="PF04212">
    <property type="entry name" value="MIT"/>
    <property type="match status" value="1"/>
</dbReference>
<feature type="compositionally biased region" description="Polar residues" evidence="7">
    <location>
        <begin position="466"/>
        <end position="478"/>
    </location>
</feature>
<gene>
    <name evidence="10" type="ORF">QSP1433_LOCUS1631</name>
</gene>
<dbReference type="GO" id="GO:0005524">
    <property type="term" value="F:ATP binding"/>
    <property type="evidence" value="ECO:0007669"/>
    <property type="project" value="UniProtKB-KW"/>
</dbReference>
<feature type="region of interest" description="Disordered" evidence="7">
    <location>
        <begin position="449"/>
        <end position="486"/>
    </location>
</feature>
<dbReference type="GO" id="GO:0007033">
    <property type="term" value="P:vacuole organization"/>
    <property type="evidence" value="ECO:0007669"/>
    <property type="project" value="TreeGrafter"/>
</dbReference>
<dbReference type="GO" id="GO:0016887">
    <property type="term" value="F:ATP hydrolysis activity"/>
    <property type="evidence" value="ECO:0007669"/>
    <property type="project" value="InterPro"/>
</dbReference>
<evidence type="ECO:0000259" key="8">
    <source>
        <dbReference type="SMART" id="SM00382"/>
    </source>
</evidence>
<dbReference type="PANTHER" id="PTHR23074:SF83">
    <property type="entry name" value="VACUOLAR PROTEIN SORTING-ASSOCIATED PROTEIN 4A"/>
    <property type="match status" value="1"/>
</dbReference>
<keyword evidence="3 6" id="KW-0067">ATP-binding</keyword>
<evidence type="ECO:0000256" key="3">
    <source>
        <dbReference type="ARBA" id="ARBA00022840"/>
    </source>
</evidence>
<reference evidence="10" key="1">
    <citation type="submission" date="2021-01" db="EMBL/GenBank/DDBJ databases">
        <authorList>
            <person name="Corre E."/>
            <person name="Pelletier E."/>
            <person name="Niang G."/>
            <person name="Scheremetjew M."/>
            <person name="Finn R."/>
            <person name="Kale V."/>
            <person name="Holt S."/>
            <person name="Cochrane G."/>
            <person name="Meng A."/>
            <person name="Brown T."/>
            <person name="Cohen L."/>
        </authorList>
    </citation>
    <scope>NUCLEOTIDE SEQUENCE</scope>
    <source>
        <strain evidence="10">NY070348D</strain>
    </source>
</reference>
<dbReference type="SMART" id="SM00745">
    <property type="entry name" value="MIT"/>
    <property type="match status" value="1"/>
</dbReference>
<sequence>MGFVRCCELYRRGERCLSRAVSEDENKRYGKALELYTQACEYYLAGIAHDALPKNRKKVIHAVRGYVERAEQISAALGKTNKQPGVAVGDTEASRSYNEEAEKSAKKSGFNGVAGMKAVKRALEEAVILPALQPQAFSGKRKPWRGVLLYGPPGTGKSHIAAALSKEAKCTFLSMSSSDIVSKYQGESERAIKELFHVARKNKPCVIFLDEIDAIGRTRDSVANESARRVLTELLKQMEGVGSEMDGITVVGATNCPLEIDSALRRRFEKRIYVPMPGPKARAKILKLNLGDDPALCGLSNAQINVIAKQTDGYSGSDLANLANEALMVPVRECMKAEYFRKDTYTNALAKSKQEKTWWGGVVNMVSNTVDRREVVVPCKKTDPDAIKVKMMDPRFPCEYLFVSPVTQKEIAVAMTKIKPSVDEETLQQYIDFDNQFGSKCGIVLEDEDEEEDLADEKPSAKAHASYTQASRTQSSSVKQRRLETA</sequence>
<dbReference type="InterPro" id="IPR007330">
    <property type="entry name" value="MIT_dom"/>
</dbReference>
<dbReference type="PROSITE" id="PS00674">
    <property type="entry name" value="AAA"/>
    <property type="match status" value="1"/>
</dbReference>
<keyword evidence="4" id="KW-0175">Coiled coil</keyword>
<organism evidence="10">
    <name type="scientific">Mucochytrium quahogii</name>
    <dbReference type="NCBI Taxonomy" id="96639"/>
    <lineage>
        <taxon>Eukaryota</taxon>
        <taxon>Sar</taxon>
        <taxon>Stramenopiles</taxon>
        <taxon>Bigyra</taxon>
        <taxon>Labyrinthulomycetes</taxon>
        <taxon>Thraustochytrida</taxon>
        <taxon>Thraustochytriidae</taxon>
        <taxon>Mucochytrium</taxon>
    </lineage>
</organism>
<dbReference type="FunFam" id="3.40.50.300:FF:001025">
    <property type="entry name" value="ATPase family, AAA domain-containing 2B"/>
    <property type="match status" value="1"/>
</dbReference>
<dbReference type="InterPro" id="IPR036181">
    <property type="entry name" value="MIT_dom_sf"/>
</dbReference>
<evidence type="ECO:0000256" key="7">
    <source>
        <dbReference type="SAM" id="MobiDB-lite"/>
    </source>
</evidence>
<evidence type="ECO:0000256" key="2">
    <source>
        <dbReference type="ARBA" id="ARBA00022741"/>
    </source>
</evidence>
<dbReference type="Gene3D" id="1.20.58.80">
    <property type="entry name" value="Phosphotransferase system, lactose/cellobiose-type IIA subunit"/>
    <property type="match status" value="1"/>
</dbReference>
<evidence type="ECO:0000313" key="10">
    <source>
        <dbReference type="EMBL" id="CAD9666208.1"/>
    </source>
</evidence>
<accession>A0A7S2W3J8</accession>
<evidence type="ECO:0000256" key="4">
    <source>
        <dbReference type="ARBA" id="ARBA00023054"/>
    </source>
</evidence>
<dbReference type="Pfam" id="PF17862">
    <property type="entry name" value="AAA_lid_3"/>
    <property type="match status" value="1"/>
</dbReference>
<dbReference type="EMBL" id="HBHK01002750">
    <property type="protein sequence ID" value="CAD9666208.1"/>
    <property type="molecule type" value="Transcribed_RNA"/>
</dbReference>
<dbReference type="Pfam" id="PF09336">
    <property type="entry name" value="Vps4_C"/>
    <property type="match status" value="1"/>
</dbReference>
<dbReference type="InterPro" id="IPR041569">
    <property type="entry name" value="AAA_lid_3"/>
</dbReference>
<evidence type="ECO:0000256" key="5">
    <source>
        <dbReference type="ARBA" id="ARBA00023136"/>
    </source>
</evidence>
<evidence type="ECO:0000256" key="1">
    <source>
        <dbReference type="ARBA" id="ARBA00004370"/>
    </source>
</evidence>
<evidence type="ECO:0000259" key="9">
    <source>
        <dbReference type="SMART" id="SM00745"/>
    </source>
</evidence>
<proteinExistence type="inferred from homology"/>
<evidence type="ECO:0000256" key="6">
    <source>
        <dbReference type="RuleBase" id="RU003651"/>
    </source>
</evidence>
<dbReference type="GO" id="GO:0016197">
    <property type="term" value="P:endosomal transport"/>
    <property type="evidence" value="ECO:0007669"/>
    <property type="project" value="TreeGrafter"/>
</dbReference>
<keyword evidence="2 6" id="KW-0547">Nucleotide-binding</keyword>